<evidence type="ECO:0000313" key="11">
    <source>
        <dbReference type="EMBL" id="KAB2363376.1"/>
    </source>
</evidence>
<dbReference type="Pfam" id="PF00069">
    <property type="entry name" value="Pkinase"/>
    <property type="match status" value="1"/>
</dbReference>
<protein>
    <recommendedName>
        <fullName evidence="1">non-specific serine/threonine protein kinase</fullName>
        <ecNumber evidence="1">2.7.11.1</ecNumber>
    </recommendedName>
</protein>
<reference evidence="11 12" key="1">
    <citation type="submission" date="2019-09" db="EMBL/GenBank/DDBJ databases">
        <title>Actinomadura physcomitrii sp. nov., a novel actinomycete isolated from moss [Physcomitrium sphaericum (Ludw) Fuernr].</title>
        <authorList>
            <person name="Liu C."/>
            <person name="Zhuang X."/>
        </authorList>
    </citation>
    <scope>NUCLEOTIDE SEQUENCE [LARGE SCALE GENOMIC DNA]</scope>
    <source>
        <strain evidence="11 12">CYP1-1B</strain>
    </source>
</reference>
<dbReference type="EMBL" id="WBMR01000243">
    <property type="protein sequence ID" value="KAB2363376.1"/>
    <property type="molecule type" value="Genomic_DNA"/>
</dbReference>
<evidence type="ECO:0000256" key="7">
    <source>
        <dbReference type="ARBA" id="ARBA00047899"/>
    </source>
</evidence>
<comment type="catalytic activity">
    <reaction evidence="8">
        <text>L-seryl-[protein] + ATP = O-phospho-L-seryl-[protein] + ADP + H(+)</text>
        <dbReference type="Rhea" id="RHEA:17989"/>
        <dbReference type="Rhea" id="RHEA-COMP:9863"/>
        <dbReference type="Rhea" id="RHEA-COMP:11604"/>
        <dbReference type="ChEBI" id="CHEBI:15378"/>
        <dbReference type="ChEBI" id="CHEBI:29999"/>
        <dbReference type="ChEBI" id="CHEBI:30616"/>
        <dbReference type="ChEBI" id="CHEBI:83421"/>
        <dbReference type="ChEBI" id="CHEBI:456216"/>
        <dbReference type="EC" id="2.7.11.1"/>
    </reaction>
</comment>
<evidence type="ECO:0000313" key="12">
    <source>
        <dbReference type="Proteomes" id="UP000483004"/>
    </source>
</evidence>
<evidence type="ECO:0000256" key="9">
    <source>
        <dbReference type="SAM" id="MobiDB-lite"/>
    </source>
</evidence>
<dbReference type="EC" id="2.7.11.1" evidence="1"/>
<dbReference type="SUPFAM" id="SSF48452">
    <property type="entry name" value="TPR-like"/>
    <property type="match status" value="1"/>
</dbReference>
<dbReference type="RefSeq" id="WP_151546047.1">
    <property type="nucleotide sequence ID" value="NZ_WBMR01000243.1"/>
</dbReference>
<feature type="compositionally biased region" description="Gly residues" evidence="9">
    <location>
        <begin position="118"/>
        <end position="150"/>
    </location>
</feature>
<comment type="caution">
    <text evidence="11">The sequence shown here is derived from an EMBL/GenBank/DDBJ whole genome shotgun (WGS) entry which is preliminary data.</text>
</comment>
<dbReference type="AlphaFoldDB" id="A0A6L3VEJ5"/>
<evidence type="ECO:0000256" key="3">
    <source>
        <dbReference type="ARBA" id="ARBA00022679"/>
    </source>
</evidence>
<dbReference type="Pfam" id="PF16919">
    <property type="entry name" value="PknG_rubred"/>
    <property type="match status" value="1"/>
</dbReference>
<feature type="compositionally biased region" description="Pro residues" evidence="9">
    <location>
        <begin position="42"/>
        <end position="51"/>
    </location>
</feature>
<dbReference type="Proteomes" id="UP000483004">
    <property type="component" value="Unassembled WGS sequence"/>
</dbReference>
<dbReference type="Gene3D" id="1.10.510.10">
    <property type="entry name" value="Transferase(Phosphotransferase) domain 1"/>
    <property type="match status" value="1"/>
</dbReference>
<evidence type="ECO:0000256" key="2">
    <source>
        <dbReference type="ARBA" id="ARBA00022527"/>
    </source>
</evidence>
<keyword evidence="2" id="KW-0723">Serine/threonine-protein kinase</keyword>
<dbReference type="FunFam" id="3.30.200.20:FF:000205">
    <property type="entry name" value="Serine/threonine protein kinase"/>
    <property type="match status" value="1"/>
</dbReference>
<dbReference type="PANTHER" id="PTHR24363:SF0">
    <property type="entry name" value="SERINE_THREONINE KINASE LIKE DOMAIN CONTAINING 1"/>
    <property type="match status" value="1"/>
</dbReference>
<keyword evidence="6" id="KW-0067">ATP-binding</keyword>
<evidence type="ECO:0000256" key="4">
    <source>
        <dbReference type="ARBA" id="ARBA00022741"/>
    </source>
</evidence>
<evidence type="ECO:0000256" key="6">
    <source>
        <dbReference type="ARBA" id="ARBA00022840"/>
    </source>
</evidence>
<dbReference type="GO" id="GO:0004674">
    <property type="term" value="F:protein serine/threonine kinase activity"/>
    <property type="evidence" value="ECO:0007669"/>
    <property type="project" value="UniProtKB-KW"/>
</dbReference>
<comment type="catalytic activity">
    <reaction evidence="7">
        <text>L-threonyl-[protein] + ATP = O-phospho-L-threonyl-[protein] + ADP + H(+)</text>
        <dbReference type="Rhea" id="RHEA:46608"/>
        <dbReference type="Rhea" id="RHEA-COMP:11060"/>
        <dbReference type="Rhea" id="RHEA-COMP:11605"/>
        <dbReference type="ChEBI" id="CHEBI:15378"/>
        <dbReference type="ChEBI" id="CHEBI:30013"/>
        <dbReference type="ChEBI" id="CHEBI:30616"/>
        <dbReference type="ChEBI" id="CHEBI:61977"/>
        <dbReference type="ChEBI" id="CHEBI:456216"/>
        <dbReference type="EC" id="2.7.11.1"/>
    </reaction>
</comment>
<dbReference type="FunFam" id="1.10.510.10:FF:000306">
    <property type="entry name" value="Serine/threonine protein kinase"/>
    <property type="match status" value="1"/>
</dbReference>
<dbReference type="InterPro" id="IPR011009">
    <property type="entry name" value="Kinase-like_dom_sf"/>
</dbReference>
<keyword evidence="5 11" id="KW-0418">Kinase</keyword>
<evidence type="ECO:0000256" key="8">
    <source>
        <dbReference type="ARBA" id="ARBA00048679"/>
    </source>
</evidence>
<dbReference type="CDD" id="cd14014">
    <property type="entry name" value="STKc_PknB_like"/>
    <property type="match status" value="1"/>
</dbReference>
<dbReference type="Pfam" id="PF16918">
    <property type="entry name" value="PknG_TPR"/>
    <property type="match status" value="1"/>
</dbReference>
<dbReference type="Gene3D" id="1.25.40.10">
    <property type="entry name" value="Tetratricopeptide repeat domain"/>
    <property type="match status" value="1"/>
</dbReference>
<sequence>MTRCTQPGCTGEVGGDGFCDVCGMAPLAEPPPADPGGSGPVTAPPSGPLAGPPSAGSVQAQARGSAPASAQAPAPVTVVNAPATSVERPASWRGGDGPGAGAPPGTRPSGTGAPASGTGPGSGTGPSGPSGTGGSGGTGSEPTSGSGGSGRTASRGGTRGTGSTGSARRGMLGAGLVEVPPVPFRDPASAIMENPEVPENRRYCSRCGEKVGRGRDGRPGRTEGFCASCGHRFSFTPKLKPGDVLGGQYEVLGCLAHGGLGWVYLARDHNVSERWVVLKGLLDTGDADSLAAAAAERAFLAEVEHPNIVKIYNFVRHGDSGYIVMEYVGGRSLKEILLARRDEEGDQAALPLGQVLAYGLEVLSALGYLHGVGLLYCDFKPDNAIQSEEQLKLIDLGGVRRAFDVDSPIFGTPGYQAPEIGSTGPSIVSDLYTVGRTLAVLSFPFRGYTRRHLRSLPPREEVPLFQRHESYHRLLRRATHPDPERRFQSAAEMAEQLTGVLREVLSAEDGKARPAPSPLFGPEQHTAGTDIIEPDPARNGAAPVLAPLEPAAAAIALPVPLVHGSDPAAAFLAGLTARDPGDLAAALAAAPVASREVRFALVRVRIELGDLDVAARLLQELEAEQPDDWRVDWYRGARALADGRAADAAAVFSDLYDLMPGEQAPKLALGFCKELLGEHVAAGRFYATVWRTDPTHVSAAFGLARAYLAGGDRGSAGRVLDSVPRISSHYLAAQLGAVGAAVRGRPAGELNAAALVEAGRRLRSLRLDTERYSAFVAEVLEAALGWLRADRTPAQLRPEKDILGIPLEEPRLRAKLEETYRVLAKLADGPGHRHAMVKRANAVRPRTLF</sequence>
<evidence type="ECO:0000259" key="10">
    <source>
        <dbReference type="PROSITE" id="PS50011"/>
    </source>
</evidence>
<keyword evidence="3" id="KW-0808">Transferase</keyword>
<gene>
    <name evidence="11" type="ORF">F9B16_43100</name>
</gene>
<dbReference type="PANTHER" id="PTHR24363">
    <property type="entry name" value="SERINE/THREONINE PROTEIN KINASE"/>
    <property type="match status" value="1"/>
</dbReference>
<feature type="region of interest" description="Disordered" evidence="9">
    <location>
        <begin position="30"/>
        <end position="169"/>
    </location>
</feature>
<feature type="compositionally biased region" description="Low complexity" evidence="9">
    <location>
        <begin position="103"/>
        <end position="117"/>
    </location>
</feature>
<dbReference type="InterPro" id="IPR031636">
    <property type="entry name" value="PknG_TPR"/>
</dbReference>
<dbReference type="Gene3D" id="3.30.200.20">
    <property type="entry name" value="Phosphorylase Kinase, domain 1"/>
    <property type="match status" value="1"/>
</dbReference>
<feature type="compositionally biased region" description="Low complexity" evidence="9">
    <location>
        <begin position="52"/>
        <end position="83"/>
    </location>
</feature>
<dbReference type="InterPro" id="IPR031634">
    <property type="entry name" value="PknG_rubred"/>
</dbReference>
<evidence type="ECO:0000256" key="5">
    <source>
        <dbReference type="ARBA" id="ARBA00022777"/>
    </source>
</evidence>
<feature type="domain" description="Protein kinase" evidence="10">
    <location>
        <begin position="249"/>
        <end position="498"/>
    </location>
</feature>
<proteinExistence type="predicted"/>
<name>A0A6L3VEJ5_9ACTN</name>
<dbReference type="OrthoDB" id="137117at2"/>
<dbReference type="SUPFAM" id="SSF56112">
    <property type="entry name" value="Protein kinase-like (PK-like)"/>
    <property type="match status" value="1"/>
</dbReference>
<keyword evidence="12" id="KW-1185">Reference proteome</keyword>
<dbReference type="PROSITE" id="PS50011">
    <property type="entry name" value="PROTEIN_KINASE_DOM"/>
    <property type="match status" value="1"/>
</dbReference>
<keyword evidence="4" id="KW-0547">Nucleotide-binding</keyword>
<accession>A0A6L3VEJ5</accession>
<dbReference type="InterPro" id="IPR000719">
    <property type="entry name" value="Prot_kinase_dom"/>
</dbReference>
<evidence type="ECO:0000256" key="1">
    <source>
        <dbReference type="ARBA" id="ARBA00012513"/>
    </source>
</evidence>
<organism evidence="11 12">
    <name type="scientific">Actinomadura montaniterrae</name>
    <dbReference type="NCBI Taxonomy" id="1803903"/>
    <lineage>
        <taxon>Bacteria</taxon>
        <taxon>Bacillati</taxon>
        <taxon>Actinomycetota</taxon>
        <taxon>Actinomycetes</taxon>
        <taxon>Streptosporangiales</taxon>
        <taxon>Thermomonosporaceae</taxon>
        <taxon>Actinomadura</taxon>
    </lineage>
</organism>
<dbReference type="GO" id="GO:0005524">
    <property type="term" value="F:ATP binding"/>
    <property type="evidence" value="ECO:0007669"/>
    <property type="project" value="UniProtKB-KW"/>
</dbReference>
<dbReference type="InterPro" id="IPR011990">
    <property type="entry name" value="TPR-like_helical_dom_sf"/>
</dbReference>